<name>A0ABD3D4A5_9LAMI</name>
<reference evidence="2" key="1">
    <citation type="journal article" date="2024" name="IScience">
        <title>Strigolactones Initiate the Formation of Haustorium-like Structures in Castilleja.</title>
        <authorList>
            <person name="Buerger M."/>
            <person name="Peterson D."/>
            <person name="Chory J."/>
        </authorList>
    </citation>
    <scope>NUCLEOTIDE SEQUENCE [LARGE SCALE GENOMIC DNA]</scope>
</reference>
<proteinExistence type="predicted"/>
<sequence length="35" mass="3868">MIAGDFPKSSSIPNVQEYRGKLALEIFTHSDEVTS</sequence>
<comment type="caution">
    <text evidence="1">The sequence shown here is derived from an EMBL/GenBank/DDBJ whole genome shotgun (WGS) entry which is preliminary data.</text>
</comment>
<evidence type="ECO:0000313" key="2">
    <source>
        <dbReference type="Proteomes" id="UP001632038"/>
    </source>
</evidence>
<dbReference type="EMBL" id="JAVIJP010000026">
    <property type="protein sequence ID" value="KAL3636858.1"/>
    <property type="molecule type" value="Genomic_DNA"/>
</dbReference>
<gene>
    <name evidence="1" type="ORF">CASFOL_019157</name>
</gene>
<protein>
    <submittedName>
        <fullName evidence="1">Uncharacterized protein</fullName>
    </submittedName>
</protein>
<dbReference type="AlphaFoldDB" id="A0ABD3D4A5"/>
<evidence type="ECO:0000313" key="1">
    <source>
        <dbReference type="EMBL" id="KAL3636858.1"/>
    </source>
</evidence>
<dbReference type="Proteomes" id="UP001632038">
    <property type="component" value="Unassembled WGS sequence"/>
</dbReference>
<keyword evidence="2" id="KW-1185">Reference proteome</keyword>
<accession>A0ABD3D4A5</accession>
<organism evidence="1 2">
    <name type="scientific">Castilleja foliolosa</name>
    <dbReference type="NCBI Taxonomy" id="1961234"/>
    <lineage>
        <taxon>Eukaryota</taxon>
        <taxon>Viridiplantae</taxon>
        <taxon>Streptophyta</taxon>
        <taxon>Embryophyta</taxon>
        <taxon>Tracheophyta</taxon>
        <taxon>Spermatophyta</taxon>
        <taxon>Magnoliopsida</taxon>
        <taxon>eudicotyledons</taxon>
        <taxon>Gunneridae</taxon>
        <taxon>Pentapetalae</taxon>
        <taxon>asterids</taxon>
        <taxon>lamiids</taxon>
        <taxon>Lamiales</taxon>
        <taxon>Orobanchaceae</taxon>
        <taxon>Pedicularideae</taxon>
        <taxon>Castillejinae</taxon>
        <taxon>Castilleja</taxon>
    </lineage>
</organism>